<proteinExistence type="predicted"/>
<protein>
    <submittedName>
        <fullName evidence="3">Toll-like receptor 4 isoform X1</fullName>
    </submittedName>
</protein>
<dbReference type="RefSeq" id="XP_055897976.1">
    <property type="nucleotide sequence ID" value="XM_056042001.1"/>
</dbReference>
<dbReference type="InterPro" id="IPR035897">
    <property type="entry name" value="Toll_tir_struct_dom_sf"/>
</dbReference>
<dbReference type="PROSITE" id="PS50104">
    <property type="entry name" value="TIR"/>
    <property type="match status" value="1"/>
</dbReference>
<evidence type="ECO:0000259" key="1">
    <source>
        <dbReference type="PROSITE" id="PS50104"/>
    </source>
</evidence>
<dbReference type="GeneID" id="106075588"/>
<reference evidence="3" key="1">
    <citation type="submission" date="2025-08" db="UniProtKB">
        <authorList>
            <consortium name="RefSeq"/>
        </authorList>
    </citation>
    <scope>IDENTIFICATION</scope>
</reference>
<sequence>MKSSDYKTHVFIGYADEDVGFVRHILLRYLEDDLRVSTFIHHRDLTPGYTDQQMFEAMRDSWRILLLITEHFLNHYDLSDIIMKFASHCVSPANEKRVVLLVQQTQLYNIPGSLYDVLEDSRIIVISDLSAHLNYVQRQEIKQCLRYIR</sequence>
<name>A0A9W3BEV8_BIOGL</name>
<dbReference type="AlphaFoldDB" id="A0A9W3BEV8"/>
<dbReference type="InterPro" id="IPR000157">
    <property type="entry name" value="TIR_dom"/>
</dbReference>
<organism evidence="2 3">
    <name type="scientific">Biomphalaria glabrata</name>
    <name type="common">Bloodfluke planorb</name>
    <name type="synonym">Freshwater snail</name>
    <dbReference type="NCBI Taxonomy" id="6526"/>
    <lineage>
        <taxon>Eukaryota</taxon>
        <taxon>Metazoa</taxon>
        <taxon>Spiralia</taxon>
        <taxon>Lophotrochozoa</taxon>
        <taxon>Mollusca</taxon>
        <taxon>Gastropoda</taxon>
        <taxon>Heterobranchia</taxon>
        <taxon>Euthyneura</taxon>
        <taxon>Panpulmonata</taxon>
        <taxon>Hygrophila</taxon>
        <taxon>Lymnaeoidea</taxon>
        <taxon>Planorbidae</taxon>
        <taxon>Biomphalaria</taxon>
    </lineage>
</organism>
<keyword evidence="2" id="KW-1185">Reference proteome</keyword>
<dbReference type="Gene3D" id="3.40.50.10140">
    <property type="entry name" value="Toll/interleukin-1 receptor homology (TIR) domain"/>
    <property type="match status" value="1"/>
</dbReference>
<dbReference type="SUPFAM" id="SSF52200">
    <property type="entry name" value="Toll/Interleukin receptor TIR domain"/>
    <property type="match status" value="1"/>
</dbReference>
<dbReference type="OrthoDB" id="6148093at2759"/>
<gene>
    <name evidence="3" type="primary">LOC106075588</name>
</gene>
<evidence type="ECO:0000313" key="2">
    <source>
        <dbReference type="Proteomes" id="UP001165740"/>
    </source>
</evidence>
<dbReference type="OMA" id="MREYRYQ"/>
<feature type="domain" description="TIR" evidence="1">
    <location>
        <begin position="6"/>
        <end position="133"/>
    </location>
</feature>
<evidence type="ECO:0000313" key="3">
    <source>
        <dbReference type="RefSeq" id="XP_055897976.1"/>
    </source>
</evidence>
<dbReference type="Proteomes" id="UP001165740">
    <property type="component" value="Chromosome 9"/>
</dbReference>
<dbReference type="GO" id="GO:0007165">
    <property type="term" value="P:signal transduction"/>
    <property type="evidence" value="ECO:0007669"/>
    <property type="project" value="InterPro"/>
</dbReference>
<accession>A0A9W3BEV8</accession>